<keyword evidence="6 14" id="KW-0378">Hydrolase</keyword>
<dbReference type="PANTHER" id="PTHR43069:SF2">
    <property type="entry name" value="FUMARYLACETOACETASE"/>
    <property type="match status" value="1"/>
</dbReference>
<evidence type="ECO:0000256" key="3">
    <source>
        <dbReference type="ARBA" id="ARBA00004782"/>
    </source>
</evidence>
<dbReference type="InterPro" id="IPR005959">
    <property type="entry name" value="Fumarylacetoacetase"/>
</dbReference>
<evidence type="ECO:0000313" key="14">
    <source>
        <dbReference type="EMBL" id="UXH77236.1"/>
    </source>
</evidence>
<keyword evidence="8" id="KW-0460">Magnesium</keyword>
<keyword evidence="7" id="KW-0106">Calcium</keyword>
<dbReference type="Pfam" id="PF09298">
    <property type="entry name" value="FAA_hydrolase_N"/>
    <property type="match status" value="1"/>
</dbReference>
<comment type="pathway">
    <text evidence="3">Amino-acid degradation; L-phenylalanine degradation; acetoacetate and fumarate from L-phenylalanine: step 6/6.</text>
</comment>
<dbReference type="GO" id="GO:0004334">
    <property type="term" value="F:fumarylacetoacetase activity"/>
    <property type="evidence" value="ECO:0007669"/>
    <property type="project" value="UniProtKB-EC"/>
</dbReference>
<evidence type="ECO:0000256" key="8">
    <source>
        <dbReference type="ARBA" id="ARBA00022842"/>
    </source>
</evidence>
<evidence type="ECO:0000256" key="11">
    <source>
        <dbReference type="SAM" id="MobiDB-lite"/>
    </source>
</evidence>
<dbReference type="Gene3D" id="2.30.30.230">
    <property type="entry name" value="Fumarylacetoacetase, N-terminal domain"/>
    <property type="match status" value="1"/>
</dbReference>
<evidence type="ECO:0000256" key="1">
    <source>
        <dbReference type="ARBA" id="ARBA00001913"/>
    </source>
</evidence>
<keyword evidence="9" id="KW-0828">Tyrosine catabolism</keyword>
<evidence type="ECO:0000256" key="4">
    <source>
        <dbReference type="ARBA" id="ARBA00012094"/>
    </source>
</evidence>
<feature type="region of interest" description="Disordered" evidence="11">
    <location>
        <begin position="46"/>
        <end position="71"/>
    </location>
</feature>
<dbReference type="PANTHER" id="PTHR43069">
    <property type="entry name" value="FUMARYLACETOACETASE"/>
    <property type="match status" value="1"/>
</dbReference>
<evidence type="ECO:0000259" key="13">
    <source>
        <dbReference type="Pfam" id="PF09298"/>
    </source>
</evidence>
<organism evidence="14 15">
    <name type="scientific">Roseateles amylovorans</name>
    <dbReference type="NCBI Taxonomy" id="2978473"/>
    <lineage>
        <taxon>Bacteria</taxon>
        <taxon>Pseudomonadati</taxon>
        <taxon>Pseudomonadota</taxon>
        <taxon>Betaproteobacteria</taxon>
        <taxon>Burkholderiales</taxon>
        <taxon>Sphaerotilaceae</taxon>
        <taxon>Roseateles</taxon>
    </lineage>
</organism>
<evidence type="ECO:0000256" key="10">
    <source>
        <dbReference type="ARBA" id="ARBA00023232"/>
    </source>
</evidence>
<evidence type="ECO:0000313" key="15">
    <source>
        <dbReference type="Proteomes" id="UP001064933"/>
    </source>
</evidence>
<dbReference type="SUPFAM" id="SSF56529">
    <property type="entry name" value="FAH"/>
    <property type="match status" value="1"/>
</dbReference>
<dbReference type="Pfam" id="PF01557">
    <property type="entry name" value="FAA_hydrolase"/>
    <property type="match status" value="1"/>
</dbReference>
<keyword evidence="10" id="KW-0585">Phenylalanine catabolism</keyword>
<evidence type="ECO:0000256" key="7">
    <source>
        <dbReference type="ARBA" id="ARBA00022837"/>
    </source>
</evidence>
<keyword evidence="15" id="KW-1185">Reference proteome</keyword>
<comment type="cofactor">
    <cofactor evidence="2">
        <name>Mg(2+)</name>
        <dbReference type="ChEBI" id="CHEBI:18420"/>
    </cofactor>
</comment>
<comment type="cofactor">
    <cofactor evidence="1">
        <name>Ca(2+)</name>
        <dbReference type="ChEBI" id="CHEBI:29108"/>
    </cofactor>
</comment>
<evidence type="ECO:0000256" key="5">
    <source>
        <dbReference type="ARBA" id="ARBA00022723"/>
    </source>
</evidence>
<evidence type="ECO:0000256" key="6">
    <source>
        <dbReference type="ARBA" id="ARBA00022801"/>
    </source>
</evidence>
<dbReference type="RefSeq" id="WP_261756978.1">
    <property type="nucleotide sequence ID" value="NZ_CP104562.2"/>
</dbReference>
<sequence length="465" mass="49346">MSHSLFAADTWRHLDHTHDPALTSWVDSANQPDTDFPIQNLPLGMARQRSPQTGDDGAAAAGTGTGTGSFRPMTAIGDQALDLIRAADAGVFSEPVATALRACESLGLNPLMAAGAHLRGDCRLQLFAALRSDAPAELQARLSQALIPLSEIEHTLPCRIGDYTDFYAGIHHATAVGKLFRPDQPLLPNYKWVPIGYHGRASSIGVSGQTFRRPMGQTKAPDAEAPSFGPCKRLDYELEVGALVGVGNEAGQPIGIDAAEQHLFGLVLLNDWSARDVQAWEYQPLGPFLAKSFATTISPWVITAEALAPFRRAFVRAEGDPAPLPYLDGAANRESGAISIQLEVHLQTRAMREAGELPARLMGSDFGDAYWTFAQMLTHHASNGCNLQPGDLFGSGTQSGAAADQGGSLLELTQGGKQALTLPNGEQRTFLQDGDSVALVGFCTAEGRRRIGFGACVGTVLPAVG</sequence>
<dbReference type="SUPFAM" id="SSF63433">
    <property type="entry name" value="Fumarylacetoacetate hydrolase, FAH, N-terminal domain"/>
    <property type="match status" value="1"/>
</dbReference>
<feature type="compositionally biased region" description="Low complexity" evidence="11">
    <location>
        <begin position="53"/>
        <end position="62"/>
    </location>
</feature>
<proteinExistence type="predicted"/>
<evidence type="ECO:0000259" key="12">
    <source>
        <dbReference type="Pfam" id="PF01557"/>
    </source>
</evidence>
<keyword evidence="5" id="KW-0479">Metal-binding</keyword>
<evidence type="ECO:0000256" key="2">
    <source>
        <dbReference type="ARBA" id="ARBA00001946"/>
    </source>
</evidence>
<dbReference type="InterPro" id="IPR036462">
    <property type="entry name" value="Fumarylacetoacetase_N_sf"/>
</dbReference>
<feature type="domain" description="Fumarylacetoacetase N-terminal" evidence="13">
    <location>
        <begin position="69"/>
        <end position="157"/>
    </location>
</feature>
<dbReference type="InterPro" id="IPR015377">
    <property type="entry name" value="Fumarylacetoacetase_N"/>
</dbReference>
<protein>
    <recommendedName>
        <fullName evidence="4">fumarylacetoacetase</fullName>
        <ecNumber evidence="4">3.7.1.2</ecNumber>
    </recommendedName>
</protein>
<evidence type="ECO:0000256" key="9">
    <source>
        <dbReference type="ARBA" id="ARBA00022878"/>
    </source>
</evidence>
<dbReference type="EMBL" id="CP104562">
    <property type="protein sequence ID" value="UXH77236.1"/>
    <property type="molecule type" value="Genomic_DNA"/>
</dbReference>
<reference evidence="14" key="1">
    <citation type="submission" date="2022-10" db="EMBL/GenBank/DDBJ databases">
        <title>Characterization and whole genome sequencing of a new Roseateles species, isolated from fresh water.</title>
        <authorList>
            <person name="Guliayeva D.Y."/>
            <person name="Akhremchuk A.E."/>
            <person name="Sikolenko M.A."/>
            <person name="Valentovich L.N."/>
            <person name="Sidarenka A.V."/>
        </authorList>
    </citation>
    <scope>NUCLEOTIDE SEQUENCE</scope>
    <source>
        <strain evidence="14">BIM B-1768</strain>
    </source>
</reference>
<accession>A0ABY6AVK9</accession>
<dbReference type="NCBIfam" id="TIGR01266">
    <property type="entry name" value="fum_ac_acetase"/>
    <property type="match status" value="1"/>
</dbReference>
<dbReference type="InterPro" id="IPR036663">
    <property type="entry name" value="Fumarylacetoacetase_C_sf"/>
</dbReference>
<name>A0ABY6AVK9_9BURK</name>
<gene>
    <name evidence="14" type="primary">fahA</name>
    <name evidence="14" type="ORF">N4261_19805</name>
</gene>
<dbReference type="EC" id="3.7.1.2" evidence="4"/>
<feature type="domain" description="Fumarylacetoacetase-like C-terminal" evidence="12">
    <location>
        <begin position="165"/>
        <end position="460"/>
    </location>
</feature>
<dbReference type="Proteomes" id="UP001064933">
    <property type="component" value="Chromosome"/>
</dbReference>
<dbReference type="Gene3D" id="3.90.850.10">
    <property type="entry name" value="Fumarylacetoacetase-like, C-terminal domain"/>
    <property type="match status" value="1"/>
</dbReference>
<dbReference type="InterPro" id="IPR011234">
    <property type="entry name" value="Fumarylacetoacetase-like_C"/>
</dbReference>